<feature type="non-terminal residue" evidence="6">
    <location>
        <position position="1"/>
    </location>
</feature>
<evidence type="ECO:0000313" key="6">
    <source>
        <dbReference type="EMBL" id="GAG34427.1"/>
    </source>
</evidence>
<comment type="caution">
    <text evidence="6">The sequence shown here is derived from an EMBL/GenBank/DDBJ whole genome shotgun (WGS) entry which is preliminary data.</text>
</comment>
<comment type="similarity">
    <text evidence="2">Belongs to the FPP/GGPP synthase family.</text>
</comment>
<sequence length="186" mass="20269">AFAKGALAVCEGQALDKEFEARSRVTLDEYLQMIDLKTGYMLGLAAELGAICASATREQIEGVRRFGSLLGRAFQVQDDLLEVFSDAGTMGKSLGSDLLAEKKTYLMIAALERAPDQVRQAVETARGDLEEGLAALREILLTTGVKEEAEATVHNTIDQAMIEILPLGRNADSLREFAHLVLNREK</sequence>
<dbReference type="GO" id="GO:0008299">
    <property type="term" value="P:isoprenoid biosynthetic process"/>
    <property type="evidence" value="ECO:0007669"/>
    <property type="project" value="InterPro"/>
</dbReference>
<dbReference type="SUPFAM" id="SSF48576">
    <property type="entry name" value="Terpenoid synthases"/>
    <property type="match status" value="1"/>
</dbReference>
<evidence type="ECO:0000256" key="4">
    <source>
        <dbReference type="ARBA" id="ARBA00022723"/>
    </source>
</evidence>
<proteinExistence type="inferred from homology"/>
<evidence type="ECO:0000256" key="3">
    <source>
        <dbReference type="ARBA" id="ARBA00022679"/>
    </source>
</evidence>
<gene>
    <name evidence="6" type="ORF">S01H1_68730</name>
</gene>
<dbReference type="InterPro" id="IPR008949">
    <property type="entry name" value="Isoprenoid_synthase_dom_sf"/>
</dbReference>
<dbReference type="PANTHER" id="PTHR12001:SF85">
    <property type="entry name" value="SHORT CHAIN ISOPRENYL DIPHOSPHATE SYNTHASE"/>
    <property type="match status" value="1"/>
</dbReference>
<accession>X0XG90</accession>
<evidence type="ECO:0000256" key="2">
    <source>
        <dbReference type="ARBA" id="ARBA00006706"/>
    </source>
</evidence>
<dbReference type="Gene3D" id="1.10.600.10">
    <property type="entry name" value="Farnesyl Diphosphate Synthase"/>
    <property type="match status" value="1"/>
</dbReference>
<evidence type="ECO:0000256" key="1">
    <source>
        <dbReference type="ARBA" id="ARBA00001946"/>
    </source>
</evidence>
<evidence type="ECO:0008006" key="7">
    <source>
        <dbReference type="Google" id="ProtNLM"/>
    </source>
</evidence>
<keyword evidence="5" id="KW-0460">Magnesium</keyword>
<dbReference type="Pfam" id="PF00348">
    <property type="entry name" value="polyprenyl_synt"/>
    <property type="match status" value="1"/>
</dbReference>
<dbReference type="GO" id="GO:0046872">
    <property type="term" value="F:metal ion binding"/>
    <property type="evidence" value="ECO:0007669"/>
    <property type="project" value="UniProtKB-KW"/>
</dbReference>
<organism evidence="6">
    <name type="scientific">marine sediment metagenome</name>
    <dbReference type="NCBI Taxonomy" id="412755"/>
    <lineage>
        <taxon>unclassified sequences</taxon>
        <taxon>metagenomes</taxon>
        <taxon>ecological metagenomes</taxon>
    </lineage>
</organism>
<dbReference type="InterPro" id="IPR000092">
    <property type="entry name" value="Polyprenyl_synt"/>
</dbReference>
<dbReference type="PANTHER" id="PTHR12001">
    <property type="entry name" value="GERANYLGERANYL PYROPHOSPHATE SYNTHASE"/>
    <property type="match status" value="1"/>
</dbReference>
<evidence type="ECO:0000256" key="5">
    <source>
        <dbReference type="ARBA" id="ARBA00022842"/>
    </source>
</evidence>
<reference evidence="6" key="1">
    <citation type="journal article" date="2014" name="Front. Microbiol.">
        <title>High frequency of phylogenetically diverse reductive dehalogenase-homologous genes in deep subseafloor sedimentary metagenomes.</title>
        <authorList>
            <person name="Kawai M."/>
            <person name="Futagami T."/>
            <person name="Toyoda A."/>
            <person name="Takaki Y."/>
            <person name="Nishi S."/>
            <person name="Hori S."/>
            <person name="Arai W."/>
            <person name="Tsubouchi T."/>
            <person name="Morono Y."/>
            <person name="Uchiyama I."/>
            <person name="Ito T."/>
            <person name="Fujiyama A."/>
            <person name="Inagaki F."/>
            <person name="Takami H."/>
        </authorList>
    </citation>
    <scope>NUCLEOTIDE SEQUENCE</scope>
    <source>
        <strain evidence="6">Expedition CK06-06</strain>
    </source>
</reference>
<dbReference type="AlphaFoldDB" id="X0XG90"/>
<dbReference type="GO" id="GO:0004659">
    <property type="term" value="F:prenyltransferase activity"/>
    <property type="evidence" value="ECO:0007669"/>
    <property type="project" value="InterPro"/>
</dbReference>
<dbReference type="EMBL" id="BARS01045590">
    <property type="protein sequence ID" value="GAG34427.1"/>
    <property type="molecule type" value="Genomic_DNA"/>
</dbReference>
<keyword evidence="4" id="KW-0479">Metal-binding</keyword>
<comment type="cofactor">
    <cofactor evidence="1">
        <name>Mg(2+)</name>
        <dbReference type="ChEBI" id="CHEBI:18420"/>
    </cofactor>
</comment>
<protein>
    <recommendedName>
        <fullName evidence="7">Polyprenyl synthetase family protein</fullName>
    </recommendedName>
</protein>
<name>X0XG90_9ZZZZ</name>
<keyword evidence="3" id="KW-0808">Transferase</keyword>